<accession>U7D5L7</accession>
<dbReference type="SUPFAM" id="SSF55785">
    <property type="entry name" value="PYP-like sensor domain (PAS domain)"/>
    <property type="match status" value="3"/>
</dbReference>
<dbReference type="InterPro" id="IPR035965">
    <property type="entry name" value="PAS-like_dom_sf"/>
</dbReference>
<feature type="domain" description="GGDEF" evidence="3">
    <location>
        <begin position="404"/>
        <end position="532"/>
    </location>
</feature>
<dbReference type="FunFam" id="3.30.70.270:FF:000001">
    <property type="entry name" value="Diguanylate cyclase domain protein"/>
    <property type="match status" value="1"/>
</dbReference>
<dbReference type="EMBL" id="ASJR01000030">
    <property type="protein sequence ID" value="ERP30831.1"/>
    <property type="molecule type" value="Genomic_DNA"/>
</dbReference>
<dbReference type="NCBIfam" id="TIGR00229">
    <property type="entry name" value="sensory_box"/>
    <property type="match status" value="3"/>
</dbReference>
<evidence type="ECO:0000313" key="4">
    <source>
        <dbReference type="EMBL" id="ERP30831.1"/>
    </source>
</evidence>
<dbReference type="InterPro" id="IPR000700">
    <property type="entry name" value="PAS-assoc_C"/>
</dbReference>
<organism evidence="4 5">
    <name type="scientific">Chitinivibrio alkaliphilus ACht1</name>
    <dbReference type="NCBI Taxonomy" id="1313304"/>
    <lineage>
        <taxon>Bacteria</taxon>
        <taxon>Pseudomonadati</taxon>
        <taxon>Fibrobacterota</taxon>
        <taxon>Chitinivibrionia</taxon>
        <taxon>Chitinivibrionales</taxon>
        <taxon>Chitinivibrionaceae</taxon>
        <taxon>Chitinivibrio</taxon>
    </lineage>
</organism>
<dbReference type="RefSeq" id="WP_022637680.1">
    <property type="nucleotide sequence ID" value="NZ_ASJR01000030.1"/>
</dbReference>
<feature type="domain" description="PAC" evidence="2">
    <location>
        <begin position="76"/>
        <end position="129"/>
    </location>
</feature>
<dbReference type="InterPro" id="IPR000160">
    <property type="entry name" value="GGDEF_dom"/>
</dbReference>
<dbReference type="SMART" id="SM00086">
    <property type="entry name" value="PAC"/>
    <property type="match status" value="3"/>
</dbReference>
<evidence type="ECO:0000313" key="5">
    <source>
        <dbReference type="Proteomes" id="UP000017148"/>
    </source>
</evidence>
<dbReference type="PROSITE" id="PS50887">
    <property type="entry name" value="GGDEF"/>
    <property type="match status" value="1"/>
</dbReference>
<dbReference type="Gene3D" id="3.30.450.20">
    <property type="entry name" value="PAS domain"/>
    <property type="match status" value="3"/>
</dbReference>
<dbReference type="PANTHER" id="PTHR46663">
    <property type="entry name" value="DIGUANYLATE CYCLASE DGCT-RELATED"/>
    <property type="match status" value="1"/>
</dbReference>
<dbReference type="eggNOG" id="COG5001">
    <property type="taxonomic scope" value="Bacteria"/>
</dbReference>
<dbReference type="InterPro" id="IPR029787">
    <property type="entry name" value="Nucleotide_cyclase"/>
</dbReference>
<gene>
    <name evidence="4" type="ORF">CALK_2320</name>
</gene>
<dbReference type="InterPro" id="IPR052163">
    <property type="entry name" value="DGC-Regulatory_Protein"/>
</dbReference>
<dbReference type="Pfam" id="PF08447">
    <property type="entry name" value="PAS_3"/>
    <property type="match status" value="1"/>
</dbReference>
<reference evidence="4 5" key="1">
    <citation type="journal article" date="2013" name="Environ. Microbiol.">
        <title>Genome analysis of Chitinivibrio alkaliphilus gen. nov., sp. nov., a novel extremely haloalkaliphilic anaerobic chitinolytic bacterium from the candidate phylum Termite Group 3.</title>
        <authorList>
            <person name="Sorokin D.Y."/>
            <person name="Gumerov V.M."/>
            <person name="Rakitin A.L."/>
            <person name="Beletsky A.V."/>
            <person name="Damste J.S."/>
            <person name="Muyzer G."/>
            <person name="Mardanov A.V."/>
            <person name="Ravin N.V."/>
        </authorList>
    </citation>
    <scope>NUCLEOTIDE SEQUENCE [LARGE SCALE GENOMIC DNA]</scope>
    <source>
        <strain evidence="4 5">ACht1</strain>
    </source>
</reference>
<feature type="domain" description="PAS" evidence="1">
    <location>
        <begin position="130"/>
        <end position="204"/>
    </location>
</feature>
<dbReference type="InterPro" id="IPR001610">
    <property type="entry name" value="PAC"/>
</dbReference>
<keyword evidence="5" id="KW-1185">Reference proteome</keyword>
<dbReference type="PATRIC" id="fig|1313304.3.peg.2212"/>
<feature type="domain" description="PAS" evidence="1">
    <location>
        <begin position="4"/>
        <end position="50"/>
    </location>
</feature>
<dbReference type="PROSITE" id="PS50112">
    <property type="entry name" value="PAS"/>
    <property type="match status" value="3"/>
</dbReference>
<dbReference type="AlphaFoldDB" id="U7D5L7"/>
<dbReference type="SUPFAM" id="SSF55073">
    <property type="entry name" value="Nucleotide cyclase"/>
    <property type="match status" value="1"/>
</dbReference>
<dbReference type="OrthoDB" id="9759607at2"/>
<proteinExistence type="predicted"/>
<dbReference type="Pfam" id="PF08448">
    <property type="entry name" value="PAS_4"/>
    <property type="match status" value="1"/>
</dbReference>
<dbReference type="InterPro" id="IPR000014">
    <property type="entry name" value="PAS"/>
</dbReference>
<dbReference type="STRING" id="1313304.CALK_2320"/>
<evidence type="ECO:0000259" key="1">
    <source>
        <dbReference type="PROSITE" id="PS50112"/>
    </source>
</evidence>
<sequence>MKIDAQLLRNTIDAMEHIFYITDTQGIIEYVNPAFETQTGYTAEEVLGKNASIMQGDTMPVDYYDRLWKTISAGKPWSEVIVNRRKNGELYYAQQIITSVTDNRGNITKFSAIQQDITEREQQDRVLKKLTRDYEQIFNNTQDAIFLIDVDREEKFYFRRLNATHEKLTGMKTQDVAGKTPVEVLGQELGDVVAQNYTRCVQAKETITYEEKLDLPGGVRFWQTRLTPVIEKGRVVQIVGVARDITRRHELAQEIDILFRVSPDMFCVASFDGRFLEISPAWQTNTGWGTDELQNQEYLEYIHPDDRDATMNAMDLLSKGEVISSFDTRFRCKNGSWLWISWTSYPLTEDEKVYAVARNVQKRKEMEAQLVYLSTRDPLLGIYNRAKGMDLLMEQCARSSRYDRPFSLIMADIDHFKRINDTHGHAAGDAVLRHFCRMVDTCIRQTDFFCRWGGEEFLILCTETDEAGAARLAERIRSTVESMPSDESEAVTVSFGVAQQRGDEDVEGLLRVVDACLYDAKKQGRNSVVRRS</sequence>
<evidence type="ECO:0000259" key="3">
    <source>
        <dbReference type="PROSITE" id="PS50887"/>
    </source>
</evidence>
<protein>
    <submittedName>
        <fullName evidence="4">Diguanylate cyclase with PAS/PAC sensor</fullName>
    </submittedName>
</protein>
<dbReference type="CDD" id="cd01949">
    <property type="entry name" value="GGDEF"/>
    <property type="match status" value="1"/>
</dbReference>
<dbReference type="InterPro" id="IPR013655">
    <property type="entry name" value="PAS_fold_3"/>
</dbReference>
<feature type="domain" description="PAS" evidence="1">
    <location>
        <begin position="251"/>
        <end position="321"/>
    </location>
</feature>
<dbReference type="InterPro" id="IPR013656">
    <property type="entry name" value="PAS_4"/>
</dbReference>
<dbReference type="NCBIfam" id="TIGR00254">
    <property type="entry name" value="GGDEF"/>
    <property type="match status" value="1"/>
</dbReference>
<dbReference type="CDD" id="cd00130">
    <property type="entry name" value="PAS"/>
    <property type="match status" value="3"/>
</dbReference>
<dbReference type="Gene3D" id="3.30.70.270">
    <property type="match status" value="1"/>
</dbReference>
<dbReference type="GO" id="GO:0003824">
    <property type="term" value="F:catalytic activity"/>
    <property type="evidence" value="ECO:0007669"/>
    <property type="project" value="UniProtKB-ARBA"/>
</dbReference>
<dbReference type="SMART" id="SM00091">
    <property type="entry name" value="PAS"/>
    <property type="match status" value="3"/>
</dbReference>
<dbReference type="InterPro" id="IPR043128">
    <property type="entry name" value="Rev_trsase/Diguanyl_cyclase"/>
</dbReference>
<dbReference type="PROSITE" id="PS50113">
    <property type="entry name" value="PAC"/>
    <property type="match status" value="1"/>
</dbReference>
<dbReference type="Pfam" id="PF13426">
    <property type="entry name" value="PAS_9"/>
    <property type="match status" value="1"/>
</dbReference>
<dbReference type="Proteomes" id="UP000017148">
    <property type="component" value="Unassembled WGS sequence"/>
</dbReference>
<name>U7D5L7_9BACT</name>
<dbReference type="SMART" id="SM00267">
    <property type="entry name" value="GGDEF"/>
    <property type="match status" value="1"/>
</dbReference>
<dbReference type="PANTHER" id="PTHR46663:SF4">
    <property type="entry name" value="DIGUANYLATE CYCLASE DGCT-RELATED"/>
    <property type="match status" value="1"/>
</dbReference>
<comment type="caution">
    <text evidence="4">The sequence shown here is derived from an EMBL/GenBank/DDBJ whole genome shotgun (WGS) entry which is preliminary data.</text>
</comment>
<evidence type="ECO:0000259" key="2">
    <source>
        <dbReference type="PROSITE" id="PS50113"/>
    </source>
</evidence>
<dbReference type="Pfam" id="PF00990">
    <property type="entry name" value="GGDEF"/>
    <property type="match status" value="1"/>
</dbReference>